<evidence type="ECO:0000313" key="2">
    <source>
        <dbReference type="Proteomes" id="UP001243212"/>
    </source>
</evidence>
<dbReference type="Proteomes" id="UP001243212">
    <property type="component" value="Unassembled WGS sequence"/>
</dbReference>
<proteinExistence type="predicted"/>
<dbReference type="RefSeq" id="WP_307681816.1">
    <property type="nucleotide sequence ID" value="NZ_JAUSQX010000001.1"/>
</dbReference>
<reference evidence="1 2" key="1">
    <citation type="submission" date="2023-07" db="EMBL/GenBank/DDBJ databases">
        <title>Sequencing the genomes of 1000 actinobacteria strains.</title>
        <authorList>
            <person name="Klenk H.-P."/>
        </authorList>
    </citation>
    <scope>NUCLEOTIDE SEQUENCE [LARGE SCALE GENOMIC DNA]</scope>
    <source>
        <strain evidence="1 2">DSM 17163</strain>
    </source>
</reference>
<organism evidence="1 2">
    <name type="scientific">Trueperella bonasi</name>
    <dbReference type="NCBI Taxonomy" id="312286"/>
    <lineage>
        <taxon>Bacteria</taxon>
        <taxon>Bacillati</taxon>
        <taxon>Actinomycetota</taxon>
        <taxon>Actinomycetes</taxon>
        <taxon>Actinomycetales</taxon>
        <taxon>Actinomycetaceae</taxon>
        <taxon>Trueperella</taxon>
    </lineage>
</organism>
<protein>
    <submittedName>
        <fullName evidence="1">Uncharacterized protein</fullName>
    </submittedName>
</protein>
<accession>A0ABT9NDS1</accession>
<name>A0ABT9NDS1_9ACTO</name>
<keyword evidence="2" id="KW-1185">Reference proteome</keyword>
<comment type="caution">
    <text evidence="1">The sequence shown here is derived from an EMBL/GenBank/DDBJ whole genome shotgun (WGS) entry which is preliminary data.</text>
</comment>
<gene>
    <name evidence="1" type="ORF">J2S70_000120</name>
</gene>
<evidence type="ECO:0000313" key="1">
    <source>
        <dbReference type="EMBL" id="MDP9805538.1"/>
    </source>
</evidence>
<sequence>MVHVPRIEVQASQVISAAIDGFDIVIVGNVRLDARERRVLHRRAISKGALILAMNWPNATFTVDCELLALSGLNGGAGHIKSVDYLVSSQHGQSYIRYHGSRTARALEPLHDAHGNVGRSVTPYLNAVPDRIPS</sequence>
<dbReference type="EMBL" id="JAUSQX010000001">
    <property type="protein sequence ID" value="MDP9805538.1"/>
    <property type="molecule type" value="Genomic_DNA"/>
</dbReference>